<dbReference type="EMBL" id="KI393119">
    <property type="protein sequence ID" value="ERN08970.1"/>
    <property type="molecule type" value="Genomic_DNA"/>
</dbReference>
<organism evidence="2 3">
    <name type="scientific">Amborella trichopoda</name>
    <dbReference type="NCBI Taxonomy" id="13333"/>
    <lineage>
        <taxon>Eukaryota</taxon>
        <taxon>Viridiplantae</taxon>
        <taxon>Streptophyta</taxon>
        <taxon>Embryophyta</taxon>
        <taxon>Tracheophyta</taxon>
        <taxon>Spermatophyta</taxon>
        <taxon>Magnoliopsida</taxon>
        <taxon>Amborellales</taxon>
        <taxon>Amborellaceae</taxon>
        <taxon>Amborella</taxon>
    </lineage>
</organism>
<dbReference type="PROSITE" id="PS51489">
    <property type="entry name" value="BUB1_N"/>
    <property type="match status" value="1"/>
</dbReference>
<dbReference type="Gramene" id="ERN08970">
    <property type="protein sequence ID" value="ERN08970"/>
    <property type="gene ID" value="AMTR_s00153p00015810"/>
</dbReference>
<dbReference type="GO" id="GO:0007094">
    <property type="term" value="P:mitotic spindle assembly checkpoint signaling"/>
    <property type="evidence" value="ECO:0000318"/>
    <property type="project" value="GO_Central"/>
</dbReference>
<dbReference type="PANTHER" id="PTHR14030">
    <property type="entry name" value="MITOTIC CHECKPOINT SERINE/THREONINE-PROTEIN KINASE BUB1"/>
    <property type="match status" value="1"/>
</dbReference>
<proteinExistence type="predicted"/>
<name>W1PP57_AMBTC</name>
<dbReference type="Pfam" id="PF08311">
    <property type="entry name" value="Mad3_BUB1_I"/>
    <property type="match status" value="1"/>
</dbReference>
<dbReference type="OrthoDB" id="248495at2759"/>
<keyword evidence="3" id="KW-1185">Reference proteome</keyword>
<dbReference type="eggNOG" id="KOG1166">
    <property type="taxonomic scope" value="Eukaryota"/>
</dbReference>
<evidence type="ECO:0000313" key="3">
    <source>
        <dbReference type="Proteomes" id="UP000017836"/>
    </source>
</evidence>
<accession>W1PP57</accession>
<evidence type="ECO:0000313" key="2">
    <source>
        <dbReference type="EMBL" id="ERN08970.1"/>
    </source>
</evidence>
<dbReference type="OMA" id="AQTFETD"/>
<reference evidence="3" key="1">
    <citation type="journal article" date="2013" name="Science">
        <title>The Amborella genome and the evolution of flowering plants.</title>
        <authorList>
            <consortium name="Amborella Genome Project"/>
        </authorList>
    </citation>
    <scope>NUCLEOTIDE SEQUENCE [LARGE SCALE GENOMIC DNA]</scope>
</reference>
<dbReference type="SMART" id="SM00777">
    <property type="entry name" value="Mad3_BUB1_I"/>
    <property type="match status" value="1"/>
</dbReference>
<sequence>MEVECEKELFASIVATINAYTGTDPLRPWLQGIRRLRKSIPPHLLNQKLPRFLQKCVQTFQSDRRYRDDLRYLQVWIQLMDFVDNPGELLHLLEKKKIGAKHALYYQAFALYYERLNRFAEAEKIYQLGVQRLADPSDNLQKSYEQFLQRMEKRKVRKARLRGSRVASSAMKHLSSSRGMSLVENDTQQPIEVTCRTSGNEEAVNSYICSDTTIIVSKFVDSAIVGKSEEVEDACHHGLVDPTINLKEAMDDINSMFQKPLDIQIKNRKRTHHTPSKSRNKVTTGFEVFVDDGFQRDCPIENERKECSNIGSLASQCSDVTVVVRKFADSVIVDESNDAEGARHHGLVEPTICTKEALSEINQMFGEPLDFENPKSKKERTRTEAGKPSVGSLTIFVDNCDVGHKPIGKFNAQEFLREEGPVGKVPSVHPTKDSKIPIPLAIYNERENSPPPEYGENTVVCKYIGSTILGDSEIENVCHHGLVDPTVNLKEAIKDINSMFGRPIDFTKSKKNHRPSRSVPKEQPNCEFSILADEDLEPQNASSSERSGAQCDLFEPTVFTKEALAEINNMFVKPMDF</sequence>
<dbReference type="Gene3D" id="1.25.40.430">
    <property type="match status" value="1"/>
</dbReference>
<dbReference type="STRING" id="13333.W1PP57"/>
<gene>
    <name evidence="2" type="ORF">AMTR_s00153p00015810</name>
</gene>
<evidence type="ECO:0000259" key="1">
    <source>
        <dbReference type="PROSITE" id="PS51489"/>
    </source>
</evidence>
<dbReference type="InterPro" id="IPR013212">
    <property type="entry name" value="Mad3/Bub1_I"/>
</dbReference>
<dbReference type="InterPro" id="IPR015661">
    <property type="entry name" value="Bub1/Mad3"/>
</dbReference>
<protein>
    <recommendedName>
        <fullName evidence="1">BUB1 N-terminal domain-containing protein</fullName>
    </recommendedName>
</protein>
<dbReference type="AlphaFoldDB" id="W1PP57"/>
<feature type="domain" description="BUB1 N-terminal" evidence="1">
    <location>
        <begin position="13"/>
        <end position="174"/>
    </location>
</feature>
<dbReference type="Proteomes" id="UP000017836">
    <property type="component" value="Unassembled WGS sequence"/>
</dbReference>
<dbReference type="GO" id="GO:0051754">
    <property type="term" value="P:meiotic sister chromatid cohesion, centromeric"/>
    <property type="evidence" value="ECO:0000318"/>
    <property type="project" value="GO_Central"/>
</dbReference>
<dbReference type="HOGENOM" id="CLU_022913_0_0_1"/>
<dbReference type="GO" id="GO:0000776">
    <property type="term" value="C:kinetochore"/>
    <property type="evidence" value="ECO:0000318"/>
    <property type="project" value="GO_Central"/>
</dbReference>
<dbReference type="GO" id="GO:0004672">
    <property type="term" value="F:protein kinase activity"/>
    <property type="evidence" value="ECO:0000318"/>
    <property type="project" value="GO_Central"/>
</dbReference>
<dbReference type="PANTHER" id="PTHR14030:SF2">
    <property type="entry name" value="OS11G0128700 PROTEIN"/>
    <property type="match status" value="1"/>
</dbReference>